<accession>A0A9D4WKA5</accession>
<dbReference type="PANTHER" id="PTHR32176:SF115">
    <property type="entry name" value="PATATIN-LIKE PROTEIN 3"/>
    <property type="match status" value="1"/>
</dbReference>
<proteinExistence type="predicted"/>
<keyword evidence="1" id="KW-0443">Lipid metabolism</keyword>
<dbReference type="Gramene" id="Psat05G0150600-T1">
    <property type="protein sequence ID" value="KAI5404368.1"/>
    <property type="gene ID" value="KIW84_051506"/>
</dbReference>
<sequence>MIFQALIAVNEVKNHIFNQNNDTKPVDVEYSRFLVISLGTGTSKKEEKYDSDMVAKWGLLDWLSHGTSTPIVDFYTQSSGDMVDLHLATIAQAFNSGHNYLRIQDDTLTGINSSFDISTKENLENLCQIGERLLEKPVSKVNLKTNVFEPIENGETNEEALKRFAKILSHERRVRELKSLHSNKALK</sequence>
<dbReference type="Gene3D" id="3.40.1090.10">
    <property type="entry name" value="Cytosolic phospholipase A2 catalytic domain"/>
    <property type="match status" value="1"/>
</dbReference>
<comment type="caution">
    <text evidence="2">The sequence shown here is derived from an EMBL/GenBank/DDBJ whole genome shotgun (WGS) entry which is preliminary data.</text>
</comment>
<evidence type="ECO:0008006" key="4">
    <source>
        <dbReference type="Google" id="ProtNLM"/>
    </source>
</evidence>
<dbReference type="SUPFAM" id="SSF52151">
    <property type="entry name" value="FabD/lysophospholipase-like"/>
    <property type="match status" value="1"/>
</dbReference>
<keyword evidence="1" id="KW-0442">Lipid degradation</keyword>
<dbReference type="PANTHER" id="PTHR32176">
    <property type="entry name" value="XYLOSE ISOMERASE"/>
    <property type="match status" value="1"/>
</dbReference>
<dbReference type="InterPro" id="IPR016035">
    <property type="entry name" value="Acyl_Trfase/lysoPLipase"/>
</dbReference>
<protein>
    <recommendedName>
        <fullName evidence="4">Patatin-like protein 3</fullName>
    </recommendedName>
</protein>
<dbReference type="GO" id="GO:0004620">
    <property type="term" value="F:phospholipase activity"/>
    <property type="evidence" value="ECO:0007669"/>
    <property type="project" value="TreeGrafter"/>
</dbReference>
<evidence type="ECO:0000313" key="3">
    <source>
        <dbReference type="Proteomes" id="UP001058974"/>
    </source>
</evidence>
<dbReference type="AlphaFoldDB" id="A0A9D4WKA5"/>
<dbReference type="Proteomes" id="UP001058974">
    <property type="component" value="Chromosome 5"/>
</dbReference>
<evidence type="ECO:0000313" key="2">
    <source>
        <dbReference type="EMBL" id="KAI5404368.1"/>
    </source>
</evidence>
<dbReference type="EMBL" id="JAMSHJ010000005">
    <property type="protein sequence ID" value="KAI5404368.1"/>
    <property type="molecule type" value="Genomic_DNA"/>
</dbReference>
<evidence type="ECO:0000256" key="1">
    <source>
        <dbReference type="ARBA" id="ARBA00022963"/>
    </source>
</evidence>
<keyword evidence="3" id="KW-1185">Reference proteome</keyword>
<organism evidence="2 3">
    <name type="scientific">Pisum sativum</name>
    <name type="common">Garden pea</name>
    <name type="synonym">Lathyrus oleraceus</name>
    <dbReference type="NCBI Taxonomy" id="3888"/>
    <lineage>
        <taxon>Eukaryota</taxon>
        <taxon>Viridiplantae</taxon>
        <taxon>Streptophyta</taxon>
        <taxon>Embryophyta</taxon>
        <taxon>Tracheophyta</taxon>
        <taxon>Spermatophyta</taxon>
        <taxon>Magnoliopsida</taxon>
        <taxon>eudicotyledons</taxon>
        <taxon>Gunneridae</taxon>
        <taxon>Pentapetalae</taxon>
        <taxon>rosids</taxon>
        <taxon>fabids</taxon>
        <taxon>Fabales</taxon>
        <taxon>Fabaceae</taxon>
        <taxon>Papilionoideae</taxon>
        <taxon>50 kb inversion clade</taxon>
        <taxon>NPAAA clade</taxon>
        <taxon>Hologalegina</taxon>
        <taxon>IRL clade</taxon>
        <taxon>Fabeae</taxon>
        <taxon>Lathyrus</taxon>
    </lineage>
</organism>
<dbReference type="GO" id="GO:0016042">
    <property type="term" value="P:lipid catabolic process"/>
    <property type="evidence" value="ECO:0007669"/>
    <property type="project" value="UniProtKB-KW"/>
</dbReference>
<gene>
    <name evidence="2" type="ORF">KIW84_051506</name>
</gene>
<dbReference type="GO" id="GO:0047372">
    <property type="term" value="F:monoacylglycerol lipase activity"/>
    <property type="evidence" value="ECO:0007669"/>
    <property type="project" value="TreeGrafter"/>
</dbReference>
<reference evidence="2 3" key="1">
    <citation type="journal article" date="2022" name="Nat. Genet.">
        <title>Improved pea reference genome and pan-genome highlight genomic features and evolutionary characteristics.</title>
        <authorList>
            <person name="Yang T."/>
            <person name="Liu R."/>
            <person name="Luo Y."/>
            <person name="Hu S."/>
            <person name="Wang D."/>
            <person name="Wang C."/>
            <person name="Pandey M.K."/>
            <person name="Ge S."/>
            <person name="Xu Q."/>
            <person name="Li N."/>
            <person name="Li G."/>
            <person name="Huang Y."/>
            <person name="Saxena R.K."/>
            <person name="Ji Y."/>
            <person name="Li M."/>
            <person name="Yan X."/>
            <person name="He Y."/>
            <person name="Liu Y."/>
            <person name="Wang X."/>
            <person name="Xiang C."/>
            <person name="Varshney R.K."/>
            <person name="Ding H."/>
            <person name="Gao S."/>
            <person name="Zong X."/>
        </authorList>
    </citation>
    <scope>NUCLEOTIDE SEQUENCE [LARGE SCALE GENOMIC DNA]</scope>
    <source>
        <strain evidence="2 3">cv. Zhongwan 6</strain>
    </source>
</reference>
<name>A0A9D4WKA5_PEA</name>